<protein>
    <recommendedName>
        <fullName evidence="2">Alpha/beta hydrolase fold-3 domain-containing protein</fullName>
    </recommendedName>
</protein>
<keyword evidence="4" id="KW-1185">Reference proteome</keyword>
<evidence type="ECO:0000313" key="3">
    <source>
        <dbReference type="EMBL" id="KAL1637157.1"/>
    </source>
</evidence>
<accession>A0ABR3TCD3</accession>
<organism evidence="3 4">
    <name type="scientific">Neofusicoccum ribis</name>
    <dbReference type="NCBI Taxonomy" id="45134"/>
    <lineage>
        <taxon>Eukaryota</taxon>
        <taxon>Fungi</taxon>
        <taxon>Dikarya</taxon>
        <taxon>Ascomycota</taxon>
        <taxon>Pezizomycotina</taxon>
        <taxon>Dothideomycetes</taxon>
        <taxon>Dothideomycetes incertae sedis</taxon>
        <taxon>Botryosphaeriales</taxon>
        <taxon>Botryosphaeriaceae</taxon>
        <taxon>Neofusicoccum</taxon>
    </lineage>
</organism>
<gene>
    <name evidence="3" type="ORF">SLS56_000815</name>
</gene>
<dbReference type="Pfam" id="PF07859">
    <property type="entry name" value="Abhydrolase_3"/>
    <property type="match status" value="2"/>
</dbReference>
<proteinExistence type="predicted"/>
<dbReference type="EMBL" id="JAJVDC020000004">
    <property type="protein sequence ID" value="KAL1637157.1"/>
    <property type="molecule type" value="Genomic_DNA"/>
</dbReference>
<name>A0ABR3TCD3_9PEZI</name>
<evidence type="ECO:0000259" key="2">
    <source>
        <dbReference type="Pfam" id="PF07859"/>
    </source>
</evidence>
<reference evidence="3 4" key="1">
    <citation type="submission" date="2024-02" db="EMBL/GenBank/DDBJ databases">
        <title>De novo assembly and annotation of 12 fungi associated with fruit tree decline syndrome in Ontario, Canada.</title>
        <authorList>
            <person name="Sulman M."/>
            <person name="Ellouze W."/>
            <person name="Ilyukhin E."/>
        </authorList>
    </citation>
    <scope>NUCLEOTIDE SEQUENCE [LARGE SCALE GENOMIC DNA]</scope>
    <source>
        <strain evidence="3 4">M1-105</strain>
    </source>
</reference>
<evidence type="ECO:0000256" key="1">
    <source>
        <dbReference type="ARBA" id="ARBA00022801"/>
    </source>
</evidence>
<dbReference type="InterPro" id="IPR013094">
    <property type="entry name" value="AB_hydrolase_3"/>
</dbReference>
<dbReference type="PANTHER" id="PTHR48081:SF8">
    <property type="entry name" value="ALPHA_BETA HYDROLASE FOLD-3 DOMAIN-CONTAINING PROTEIN-RELATED"/>
    <property type="match status" value="1"/>
</dbReference>
<sequence length="280" mass="29980">MAPYLDPVNQAFVDALAEAGGPALYELPYEKARAVLEGLQQHDKSKDVLREEVVAAGGPGGSVKTVLFKPANVSGPVPLAFYFHGGGWILGSLVSDLVRQTGSAFAFPYYTPAPEAQFPQQFDEAYAAVEYFVKEGEKYGLKTDKIAFAGDSAGDTLNQSETYETFHDGPYLGVPLLQWMVNAFVPKSNDRSNILASPISMKKDQAATQPPTLIITAAVDPLLAEGKHLGHLLQQAGVDVAIFEADGQVHDFVMLEPVRKSAAAVASVELASLKIKKALS</sequence>
<dbReference type="SUPFAM" id="SSF53474">
    <property type="entry name" value="alpha/beta-Hydrolases"/>
    <property type="match status" value="1"/>
</dbReference>
<feature type="domain" description="Alpha/beta hydrolase fold-3" evidence="2">
    <location>
        <begin position="160"/>
        <end position="253"/>
    </location>
</feature>
<dbReference type="Gene3D" id="3.40.50.1820">
    <property type="entry name" value="alpha/beta hydrolase"/>
    <property type="match status" value="2"/>
</dbReference>
<dbReference type="PANTHER" id="PTHR48081">
    <property type="entry name" value="AB HYDROLASE SUPERFAMILY PROTEIN C4A8.06C"/>
    <property type="match status" value="1"/>
</dbReference>
<evidence type="ECO:0000313" key="4">
    <source>
        <dbReference type="Proteomes" id="UP001521116"/>
    </source>
</evidence>
<dbReference type="Proteomes" id="UP001521116">
    <property type="component" value="Unassembled WGS sequence"/>
</dbReference>
<comment type="caution">
    <text evidence="3">The sequence shown here is derived from an EMBL/GenBank/DDBJ whole genome shotgun (WGS) entry which is preliminary data.</text>
</comment>
<dbReference type="InterPro" id="IPR029058">
    <property type="entry name" value="AB_hydrolase_fold"/>
</dbReference>
<keyword evidence="1" id="KW-0378">Hydrolase</keyword>
<dbReference type="InterPro" id="IPR050300">
    <property type="entry name" value="GDXG_lipolytic_enzyme"/>
</dbReference>
<feature type="domain" description="Alpha/beta hydrolase fold-3" evidence="2">
    <location>
        <begin position="81"/>
        <end position="157"/>
    </location>
</feature>